<keyword evidence="2" id="KW-1133">Transmembrane helix</keyword>
<evidence type="ECO:0000313" key="4">
    <source>
        <dbReference type="Proteomes" id="UP001314263"/>
    </source>
</evidence>
<dbReference type="Proteomes" id="UP001314263">
    <property type="component" value="Unassembled WGS sequence"/>
</dbReference>
<feature type="transmembrane region" description="Helical" evidence="2">
    <location>
        <begin position="216"/>
        <end position="232"/>
    </location>
</feature>
<keyword evidence="2" id="KW-0812">Transmembrane</keyword>
<evidence type="ECO:0000256" key="2">
    <source>
        <dbReference type="SAM" id="Phobius"/>
    </source>
</evidence>
<dbReference type="EMBL" id="CAUYUE010000013">
    <property type="protein sequence ID" value="CAK0785887.1"/>
    <property type="molecule type" value="Genomic_DNA"/>
</dbReference>
<name>A0AAV1IGS4_9CHLO</name>
<proteinExistence type="predicted"/>
<feature type="compositionally biased region" description="Polar residues" evidence="1">
    <location>
        <begin position="129"/>
        <end position="147"/>
    </location>
</feature>
<gene>
    <name evidence="3" type="ORF">CVIRNUC_009100</name>
</gene>
<evidence type="ECO:0000313" key="3">
    <source>
        <dbReference type="EMBL" id="CAK0785887.1"/>
    </source>
</evidence>
<keyword evidence="4" id="KW-1185">Reference proteome</keyword>
<feature type="transmembrane region" description="Helical" evidence="2">
    <location>
        <begin position="181"/>
        <end position="204"/>
    </location>
</feature>
<organism evidence="3 4">
    <name type="scientific">Coccomyxa viridis</name>
    <dbReference type="NCBI Taxonomy" id="1274662"/>
    <lineage>
        <taxon>Eukaryota</taxon>
        <taxon>Viridiplantae</taxon>
        <taxon>Chlorophyta</taxon>
        <taxon>core chlorophytes</taxon>
        <taxon>Trebouxiophyceae</taxon>
        <taxon>Trebouxiophyceae incertae sedis</taxon>
        <taxon>Coccomyxaceae</taxon>
        <taxon>Coccomyxa</taxon>
    </lineage>
</organism>
<accession>A0AAV1IGS4</accession>
<feature type="transmembrane region" description="Helical" evidence="2">
    <location>
        <begin position="344"/>
        <end position="366"/>
    </location>
</feature>
<feature type="region of interest" description="Disordered" evidence="1">
    <location>
        <begin position="121"/>
        <end position="151"/>
    </location>
</feature>
<feature type="region of interest" description="Disordered" evidence="1">
    <location>
        <begin position="55"/>
        <end position="105"/>
    </location>
</feature>
<sequence>MNSELRGPRHPLDVHPMLSSRDLFLAECPRHGSLQCAPSRLRKYGATASLFSQDLRSAQQHGQARHSVSQQPAKRQNARTHNLEGQHCAEASATQQHRGSKTPRHCLPNAVIDLQASTSNGADAAMPTEQGQPQGTRISSSQPQSRDSNAHLHACKGTQKPSAQLAVWCWEWANTRWRASFFFLMASVAFVIGSGASLQPHVFAGNRMLGRLLMEVPYAVGSLSYLMGAHLYKKAAVEAYALHRRTKGRKSAILKWARVEVIGTAMIVLGCELGSLSSCAPLLLQLCPASIAQAPLAALEAWLGTALNTAAGALFVVGSYTILVGMYSSFAPQRALLGPQMRTLNFWGSASYLLGSCGLLIGALFAQPLFAAPPTVTFWLGQVVGYFIGSWWFVTGALAQIADVAQQLQGNVLRTHAQNTADTIHRSLNS</sequence>
<feature type="transmembrane region" description="Helical" evidence="2">
    <location>
        <begin position="253"/>
        <end position="276"/>
    </location>
</feature>
<protein>
    <submittedName>
        <fullName evidence="3">Uncharacterized protein</fullName>
    </submittedName>
</protein>
<feature type="compositionally biased region" description="Polar residues" evidence="1">
    <location>
        <begin position="55"/>
        <end position="74"/>
    </location>
</feature>
<keyword evidence="2" id="KW-0472">Membrane</keyword>
<dbReference type="AlphaFoldDB" id="A0AAV1IGS4"/>
<evidence type="ECO:0000256" key="1">
    <source>
        <dbReference type="SAM" id="MobiDB-lite"/>
    </source>
</evidence>
<comment type="caution">
    <text evidence="3">The sequence shown here is derived from an EMBL/GenBank/DDBJ whole genome shotgun (WGS) entry which is preliminary data.</text>
</comment>
<reference evidence="3 4" key="1">
    <citation type="submission" date="2023-10" db="EMBL/GenBank/DDBJ databases">
        <authorList>
            <person name="Maclean D."/>
            <person name="Macfadyen A."/>
        </authorList>
    </citation>
    <scope>NUCLEOTIDE SEQUENCE [LARGE SCALE GENOMIC DNA]</scope>
</reference>
<feature type="transmembrane region" description="Helical" evidence="2">
    <location>
        <begin position="301"/>
        <end position="323"/>
    </location>
</feature>
<feature type="transmembrane region" description="Helical" evidence="2">
    <location>
        <begin position="378"/>
        <end position="399"/>
    </location>
</feature>